<name>A0A132BB38_MOLSC</name>
<evidence type="ECO:0000313" key="3">
    <source>
        <dbReference type="Proteomes" id="UP000070700"/>
    </source>
</evidence>
<feature type="transmembrane region" description="Helical" evidence="1">
    <location>
        <begin position="48"/>
        <end position="68"/>
    </location>
</feature>
<accession>A0A132BB38</accession>
<dbReference type="Proteomes" id="UP000070700">
    <property type="component" value="Unassembled WGS sequence"/>
</dbReference>
<protein>
    <submittedName>
        <fullName evidence="2">Uncharacterized protein</fullName>
    </submittedName>
</protein>
<dbReference type="EMBL" id="KQ947434">
    <property type="protein sequence ID" value="KUJ08877.1"/>
    <property type="molecule type" value="Genomic_DNA"/>
</dbReference>
<keyword evidence="1" id="KW-0812">Transmembrane</keyword>
<evidence type="ECO:0000256" key="1">
    <source>
        <dbReference type="SAM" id="Phobius"/>
    </source>
</evidence>
<dbReference type="InParanoid" id="A0A132BB38"/>
<keyword evidence="3" id="KW-1185">Reference proteome</keyword>
<dbReference type="GeneID" id="28825908"/>
<sequence>MVVLSTFPPSRSLVPLPISHPRHHPVAESTRTVLDRHQGPRHVWKSRFVGWLSMVMVMVMVMVSPFCYSRFRRDVNPIRVLFTVRPHRRCVVTLLFWNSF</sequence>
<dbReference type="AlphaFoldDB" id="A0A132BB38"/>
<proteinExistence type="predicted"/>
<gene>
    <name evidence="2" type="ORF">LY89DRAFT_690846</name>
</gene>
<reference evidence="2 3" key="1">
    <citation type="submission" date="2015-10" db="EMBL/GenBank/DDBJ databases">
        <title>Full genome of DAOMC 229536 Phialocephala scopiformis, a fungal endophyte of spruce producing the potent anti-insectan compound rugulosin.</title>
        <authorList>
            <consortium name="DOE Joint Genome Institute"/>
            <person name="Walker A.K."/>
            <person name="Frasz S.L."/>
            <person name="Seifert K.A."/>
            <person name="Miller J.D."/>
            <person name="Mondo S.J."/>
            <person name="Labutti K."/>
            <person name="Lipzen A."/>
            <person name="Dockter R."/>
            <person name="Kennedy M."/>
            <person name="Grigoriev I.V."/>
            <person name="Spatafora J.W."/>
        </authorList>
    </citation>
    <scope>NUCLEOTIDE SEQUENCE [LARGE SCALE GENOMIC DNA]</scope>
    <source>
        <strain evidence="2 3">CBS 120377</strain>
    </source>
</reference>
<dbReference type="KEGG" id="psco:LY89DRAFT_690846"/>
<evidence type="ECO:0000313" key="2">
    <source>
        <dbReference type="EMBL" id="KUJ08877.1"/>
    </source>
</evidence>
<organism evidence="2 3">
    <name type="scientific">Mollisia scopiformis</name>
    <name type="common">Conifer needle endophyte fungus</name>
    <name type="synonym">Phialocephala scopiformis</name>
    <dbReference type="NCBI Taxonomy" id="149040"/>
    <lineage>
        <taxon>Eukaryota</taxon>
        <taxon>Fungi</taxon>
        <taxon>Dikarya</taxon>
        <taxon>Ascomycota</taxon>
        <taxon>Pezizomycotina</taxon>
        <taxon>Leotiomycetes</taxon>
        <taxon>Helotiales</taxon>
        <taxon>Mollisiaceae</taxon>
        <taxon>Mollisia</taxon>
    </lineage>
</organism>
<keyword evidence="1" id="KW-1133">Transmembrane helix</keyword>
<keyword evidence="1" id="KW-0472">Membrane</keyword>
<dbReference type="RefSeq" id="XP_018063232.1">
    <property type="nucleotide sequence ID" value="XM_018216182.1"/>
</dbReference>